<evidence type="ECO:0000313" key="2">
    <source>
        <dbReference type="EMBL" id="VTJ63551.1"/>
    </source>
</evidence>
<accession>A0A5E4B3C8</accession>
<dbReference type="PANTHER" id="PTHR13388">
    <property type="entry name" value="DETONATOR, ISOFORM E"/>
    <property type="match status" value="1"/>
</dbReference>
<feature type="domain" description="Transmembrane protein TMEM132 cohesin-like" evidence="1">
    <location>
        <begin position="24"/>
        <end position="91"/>
    </location>
</feature>
<dbReference type="Proteomes" id="UP000335636">
    <property type="component" value="Unassembled WGS sequence"/>
</dbReference>
<evidence type="ECO:0000259" key="1">
    <source>
        <dbReference type="Pfam" id="PF23039"/>
    </source>
</evidence>
<reference evidence="2" key="1">
    <citation type="submission" date="2019-04" db="EMBL/GenBank/DDBJ databases">
        <authorList>
            <person name="Alioto T."/>
            <person name="Alioto T."/>
        </authorList>
    </citation>
    <scope>NUCLEOTIDE SEQUENCE [LARGE SCALE GENOMIC DNA]</scope>
</reference>
<dbReference type="PANTHER" id="PTHR13388:SF2">
    <property type="entry name" value="TRANSMEMBRANE PROTEIN 132D"/>
    <property type="match status" value="1"/>
</dbReference>
<comment type="caution">
    <text evidence="2">The sequence shown here is derived from an EMBL/GenBank/DDBJ whole genome shotgun (WGS) entry which is preliminary data.</text>
</comment>
<keyword evidence="3" id="KW-1185">Reference proteome</keyword>
<protein>
    <recommendedName>
        <fullName evidence="1">Transmembrane protein TMEM132 cohesin-like domain-containing protein</fullName>
    </recommendedName>
</protein>
<organism evidence="2 3">
    <name type="scientific">Marmota monax</name>
    <name type="common">Woodchuck</name>
    <dbReference type="NCBI Taxonomy" id="9995"/>
    <lineage>
        <taxon>Eukaryota</taxon>
        <taxon>Metazoa</taxon>
        <taxon>Chordata</taxon>
        <taxon>Craniata</taxon>
        <taxon>Vertebrata</taxon>
        <taxon>Euteleostomi</taxon>
        <taxon>Mammalia</taxon>
        <taxon>Eutheria</taxon>
        <taxon>Euarchontoglires</taxon>
        <taxon>Glires</taxon>
        <taxon>Rodentia</taxon>
        <taxon>Sciuromorpha</taxon>
        <taxon>Sciuridae</taxon>
        <taxon>Xerinae</taxon>
        <taxon>Marmotini</taxon>
        <taxon>Marmota</taxon>
    </lineage>
</organism>
<dbReference type="Pfam" id="PF23039">
    <property type="entry name" value="TMEM132_3rd"/>
    <property type="match status" value="1"/>
</dbReference>
<dbReference type="EMBL" id="CABDUW010000232">
    <property type="protein sequence ID" value="VTJ63551.1"/>
    <property type="molecule type" value="Genomic_DNA"/>
</dbReference>
<sequence>MTPLTCPGDDAQLTESGSWGPRVMLCEPSKHCKAHRQCVDGTSYEIMQIDVEVEEPSDPPTTQLVTWQVEYPGEITSDLGVSKIYVSQKDLIGVIPLAMVRVPASGCWYQTPGRGRCHAVTQVWWGMSVSENQARGRRGCEVDRIRQL</sequence>
<name>A0A5E4B3C8_MARMO</name>
<dbReference type="AlphaFoldDB" id="A0A5E4B3C8"/>
<evidence type="ECO:0000313" key="3">
    <source>
        <dbReference type="Proteomes" id="UP000335636"/>
    </source>
</evidence>
<gene>
    <name evidence="2" type="ORF">MONAX_5E024764</name>
</gene>
<dbReference type="InterPro" id="IPR055421">
    <property type="entry name" value="TMEM132_3rd"/>
</dbReference>
<proteinExistence type="predicted"/>
<dbReference type="InterPro" id="IPR026307">
    <property type="entry name" value="TMEM132"/>
</dbReference>